<evidence type="ECO:0000313" key="2">
    <source>
        <dbReference type="Proteomes" id="UP000094472"/>
    </source>
</evidence>
<evidence type="ECO:0000313" key="1">
    <source>
        <dbReference type="EMBL" id="ODR98174.1"/>
    </source>
</evidence>
<proteinExistence type="predicted"/>
<dbReference type="OrthoDB" id="7931198at2"/>
<comment type="caution">
    <text evidence="1">The sequence shown here is derived from an EMBL/GenBank/DDBJ whole genome shotgun (WGS) entry which is preliminary data.</text>
</comment>
<name>A0A1E3VXA7_9HYPH</name>
<dbReference type="AlphaFoldDB" id="A0A1E3VXA7"/>
<protein>
    <submittedName>
        <fullName evidence="1">Uncharacterized protein</fullName>
    </submittedName>
</protein>
<gene>
    <name evidence="1" type="ORF">AUC69_09625</name>
</gene>
<keyword evidence="2" id="KW-1185">Reference proteome</keyword>
<sequence length="254" mass="27974">MVPAIAVATLARPPGPAFAEYEIPEVDAEKGAIEAEYRGASHWGLPPAEETGEGELDALRQSHEIEFQYGVTDWWMLRLTPNVEQVAGDQLELASLGIETQFVLVPRHDGVFGLAFMAGYGPYSFLVADGRPDEFEFGPVMELAPGPWLLTFNPRLVDQLGEFADQEWLGFEYATQARYSVTERWGVAVLMFGEIEELVHSGPFDAQSHVLGPSLYVFSAPDADREWNLGAGVLFGLTDASPDTSLRITFAVEY</sequence>
<dbReference type="EMBL" id="LPWF01000023">
    <property type="protein sequence ID" value="ODR98174.1"/>
    <property type="molecule type" value="Genomic_DNA"/>
</dbReference>
<dbReference type="RefSeq" id="WP_069441395.1">
    <property type="nucleotide sequence ID" value="NZ_LPWF01000023.1"/>
</dbReference>
<reference evidence="1 2" key="1">
    <citation type="journal article" date="2016" name="Environ. Microbiol.">
        <title>New Methyloceanibacter diversity from North Sea sediments includes methanotroph containing solely the soluble methane monooxygenase.</title>
        <authorList>
            <person name="Vekeman B."/>
            <person name="Kerckhof F.M."/>
            <person name="Cremers G."/>
            <person name="de Vos P."/>
            <person name="Vandamme P."/>
            <person name="Boon N."/>
            <person name="Op den Camp H.J."/>
            <person name="Heylen K."/>
        </authorList>
    </citation>
    <scope>NUCLEOTIDE SEQUENCE [LARGE SCALE GENOMIC DNA]</scope>
    <source>
        <strain evidence="1 2">R-67175</strain>
    </source>
</reference>
<accession>A0A1E3VXA7</accession>
<organism evidence="1 2">
    <name type="scientific">Methyloceanibacter superfactus</name>
    <dbReference type="NCBI Taxonomy" id="1774969"/>
    <lineage>
        <taxon>Bacteria</taxon>
        <taxon>Pseudomonadati</taxon>
        <taxon>Pseudomonadota</taxon>
        <taxon>Alphaproteobacteria</taxon>
        <taxon>Hyphomicrobiales</taxon>
        <taxon>Hyphomicrobiaceae</taxon>
        <taxon>Methyloceanibacter</taxon>
    </lineage>
</organism>
<dbReference type="Proteomes" id="UP000094472">
    <property type="component" value="Unassembled WGS sequence"/>
</dbReference>